<keyword evidence="1" id="KW-0812">Transmembrane</keyword>
<dbReference type="OrthoDB" id="2955631at2"/>
<dbReference type="RefSeq" id="WP_145056515.1">
    <property type="nucleotide sequence ID" value="NZ_CP036433.1"/>
</dbReference>
<sequence>MNISINTWLDWARGSLWLTPATMTLLAVLLAYASTEIDQRYGSLVIEAFPWVQTTSQAARSSLSALAGALITVSGVVVSITVVSLSVTASQFGSRLLRTVLRDRVTQLTLGGLLASSLYCLLVLSAVREDEAIYVPHLSVALALVLASFNLGMLIYFTHNIGSKIQAPVIIHTAAEDLGSAVARLFPEKLGEPAEKEETEQLKQDLGGPRDLPSFRVETVQQGYIQAIDAPSLFEMAKDQRLVVRLGYRPGDFMVKGRTLAEVWQDQEGEACDHKELADQIQGAFILSISRTPVQDVEYAFNELVEIALRALSPGINDSFTAITCIDWITANLRKVAEGKSPTPYRREDDNGSVRLIAQPFDFVGLVASALDPIRRCSTTNLLVSLHLLKALGTIGESVSSEEQADALRIRAEIVAETFLGPDTAVFDQQQVIQEHKRATAVLARKFPDLQIRSFET</sequence>
<name>A0A518E0Z7_9BACT</name>
<evidence type="ECO:0008006" key="4">
    <source>
        <dbReference type="Google" id="ProtNLM"/>
    </source>
</evidence>
<keyword evidence="1" id="KW-1133">Transmembrane helix</keyword>
<reference evidence="2 3" key="1">
    <citation type="submission" date="2019-02" db="EMBL/GenBank/DDBJ databases">
        <title>Deep-cultivation of Planctomycetes and their phenomic and genomic characterization uncovers novel biology.</title>
        <authorList>
            <person name="Wiegand S."/>
            <person name="Jogler M."/>
            <person name="Boedeker C."/>
            <person name="Pinto D."/>
            <person name="Vollmers J."/>
            <person name="Rivas-Marin E."/>
            <person name="Kohn T."/>
            <person name="Peeters S.H."/>
            <person name="Heuer A."/>
            <person name="Rast P."/>
            <person name="Oberbeckmann S."/>
            <person name="Bunk B."/>
            <person name="Jeske O."/>
            <person name="Meyerdierks A."/>
            <person name="Storesund J.E."/>
            <person name="Kallscheuer N."/>
            <person name="Luecker S."/>
            <person name="Lage O.M."/>
            <person name="Pohl T."/>
            <person name="Merkel B.J."/>
            <person name="Hornburger P."/>
            <person name="Mueller R.-W."/>
            <person name="Bruemmer F."/>
            <person name="Labrenz M."/>
            <person name="Spormann A.M."/>
            <person name="Op den Camp H."/>
            <person name="Overmann J."/>
            <person name="Amann R."/>
            <person name="Jetten M.S.M."/>
            <person name="Mascher T."/>
            <person name="Medema M.H."/>
            <person name="Devos D.P."/>
            <person name="Kaster A.-K."/>
            <person name="Ovreas L."/>
            <person name="Rohde M."/>
            <person name="Galperin M.Y."/>
            <person name="Jogler C."/>
        </authorList>
    </citation>
    <scope>NUCLEOTIDE SEQUENCE [LARGE SCALE GENOMIC DNA]</scope>
    <source>
        <strain evidence="2 3">Pla85_3_4</strain>
    </source>
</reference>
<dbReference type="AlphaFoldDB" id="A0A518E0Z7"/>
<dbReference type="InterPro" id="IPR018723">
    <property type="entry name" value="DUF2254_membrane"/>
</dbReference>
<dbReference type="Pfam" id="PF10011">
    <property type="entry name" value="DUF2254"/>
    <property type="match status" value="1"/>
</dbReference>
<evidence type="ECO:0000313" key="2">
    <source>
        <dbReference type="EMBL" id="QDU97760.1"/>
    </source>
</evidence>
<gene>
    <name evidence="2" type="ORF">Pla8534_56160</name>
</gene>
<organism evidence="2 3">
    <name type="scientific">Lignipirellula cremea</name>
    <dbReference type="NCBI Taxonomy" id="2528010"/>
    <lineage>
        <taxon>Bacteria</taxon>
        <taxon>Pseudomonadati</taxon>
        <taxon>Planctomycetota</taxon>
        <taxon>Planctomycetia</taxon>
        <taxon>Pirellulales</taxon>
        <taxon>Pirellulaceae</taxon>
        <taxon>Lignipirellula</taxon>
    </lineage>
</organism>
<dbReference type="EMBL" id="CP036433">
    <property type="protein sequence ID" value="QDU97760.1"/>
    <property type="molecule type" value="Genomic_DNA"/>
</dbReference>
<dbReference type="KEGG" id="lcre:Pla8534_56160"/>
<feature type="transmembrane region" description="Helical" evidence="1">
    <location>
        <begin position="108"/>
        <end position="127"/>
    </location>
</feature>
<evidence type="ECO:0000313" key="3">
    <source>
        <dbReference type="Proteomes" id="UP000317648"/>
    </source>
</evidence>
<evidence type="ECO:0000256" key="1">
    <source>
        <dbReference type="SAM" id="Phobius"/>
    </source>
</evidence>
<protein>
    <recommendedName>
        <fullName evidence="4">DUF2254 domain-containing protein</fullName>
    </recommendedName>
</protein>
<dbReference type="Proteomes" id="UP000317648">
    <property type="component" value="Chromosome"/>
</dbReference>
<keyword evidence="3" id="KW-1185">Reference proteome</keyword>
<keyword evidence="1" id="KW-0472">Membrane</keyword>
<feature type="transmembrane region" description="Helical" evidence="1">
    <location>
        <begin position="133"/>
        <end position="157"/>
    </location>
</feature>
<proteinExistence type="predicted"/>
<accession>A0A518E0Z7</accession>
<feature type="transmembrane region" description="Helical" evidence="1">
    <location>
        <begin position="65"/>
        <end position="87"/>
    </location>
</feature>
<feature type="transmembrane region" description="Helical" evidence="1">
    <location>
        <begin position="12"/>
        <end position="33"/>
    </location>
</feature>